<dbReference type="STRING" id="1196081.A0A364LEX4"/>
<dbReference type="AlphaFoldDB" id="A0A364LEX4"/>
<comment type="caution">
    <text evidence="12">The sequence shown here is derived from an EMBL/GenBank/DDBJ whole genome shotgun (WGS) entry which is preliminary data.</text>
</comment>
<feature type="domain" description="G-patch" evidence="11">
    <location>
        <begin position="25"/>
        <end position="79"/>
    </location>
</feature>
<evidence type="ECO:0000256" key="2">
    <source>
        <dbReference type="ARBA" id="ARBA00022517"/>
    </source>
</evidence>
<dbReference type="PROSITE" id="PS50174">
    <property type="entry name" value="G_PATCH"/>
    <property type="match status" value="1"/>
</dbReference>
<protein>
    <recommendedName>
        <fullName evidence="7">Protein PXR1</fullName>
    </recommendedName>
    <alternativeName>
        <fullName evidence="8">PinX1-related protein 1</fullName>
    </alternativeName>
    <alternativeName>
        <fullName evidence="6">Protein pxr1</fullName>
    </alternativeName>
</protein>
<comment type="similarity">
    <text evidence="5">Belongs to the PINX1 family.</text>
</comment>
<dbReference type="PANTHER" id="PTHR23149">
    <property type="entry name" value="G PATCH DOMAIN CONTAINING PROTEIN"/>
    <property type="match status" value="1"/>
</dbReference>
<evidence type="ECO:0000256" key="1">
    <source>
        <dbReference type="ARBA" id="ARBA00004604"/>
    </source>
</evidence>
<keyword evidence="2" id="KW-0690">Ribosome biogenesis</keyword>
<evidence type="ECO:0000256" key="6">
    <source>
        <dbReference type="ARBA" id="ARBA00040137"/>
    </source>
</evidence>
<dbReference type="GeneID" id="63799568"/>
<sequence>MGLAAPRKRVKLSHDPNNTTWAQSTSGFGHKIMTSQGWTPGSYLGARNANHFDTFTAASASHIRVTLKDDTLGLGARAPTLGNDKVAAIDAFQGLLGRLNGKSDVQLEQEQRKRDDTRLAVYASQKWQAVTFISGGFLVQEKPDDALKPKTIKERGSPNDVIVADQTSSDESGDNSADADSALIENEGSILQSEKASKDTDEKDIKEKRKKKNETEAKKDQSNKKVKKKKVEKERREKKEKREKREKKREKEEKKKGKKGSSKKRRRTEKDVESESSDSSSSDEEVNKKTIQQDIISSQAPRPNWRHAIRGRHIQQKRMAIMDERSLGEIFMIKA</sequence>
<feature type="compositionally biased region" description="Polar residues" evidence="10">
    <location>
        <begin position="289"/>
        <end position="301"/>
    </location>
</feature>
<dbReference type="Pfam" id="PF01585">
    <property type="entry name" value="G-patch"/>
    <property type="match status" value="1"/>
</dbReference>
<evidence type="ECO:0000256" key="10">
    <source>
        <dbReference type="SAM" id="MobiDB-lite"/>
    </source>
</evidence>
<dbReference type="OrthoDB" id="29523at2759"/>
<comment type="function">
    <text evidence="9">Involved in rRNA-processing at A0, A1 and A2 sites and negatively regulates telomerase.</text>
</comment>
<keyword evidence="3" id="KW-0698">rRNA processing</keyword>
<accession>A0A364LEX4</accession>
<feature type="compositionally biased region" description="Basic and acidic residues" evidence="10">
    <location>
        <begin position="195"/>
        <end position="223"/>
    </location>
</feature>
<evidence type="ECO:0000256" key="3">
    <source>
        <dbReference type="ARBA" id="ARBA00022552"/>
    </source>
</evidence>
<proteinExistence type="inferred from homology"/>
<dbReference type="PANTHER" id="PTHR23149:SF31">
    <property type="entry name" value="PROTEIN PXR1"/>
    <property type="match status" value="1"/>
</dbReference>
<evidence type="ECO:0000256" key="5">
    <source>
        <dbReference type="ARBA" id="ARBA00038007"/>
    </source>
</evidence>
<gene>
    <name evidence="12" type="ORF">BHQ10_010354</name>
</gene>
<feature type="region of interest" description="Disordered" evidence="10">
    <location>
        <begin position="149"/>
        <end position="305"/>
    </location>
</feature>
<keyword evidence="4" id="KW-0539">Nucleus</keyword>
<dbReference type="Proteomes" id="UP000249363">
    <property type="component" value="Unassembled WGS sequence"/>
</dbReference>
<dbReference type="GO" id="GO:0006364">
    <property type="term" value="P:rRNA processing"/>
    <property type="evidence" value="ECO:0007669"/>
    <property type="project" value="UniProtKB-KW"/>
</dbReference>
<evidence type="ECO:0000259" key="11">
    <source>
        <dbReference type="PROSITE" id="PS50174"/>
    </source>
</evidence>
<dbReference type="InterPro" id="IPR050656">
    <property type="entry name" value="PINX1"/>
</dbReference>
<dbReference type="InterPro" id="IPR000467">
    <property type="entry name" value="G_patch_dom"/>
</dbReference>
<dbReference type="GO" id="GO:0005730">
    <property type="term" value="C:nucleolus"/>
    <property type="evidence" value="ECO:0007669"/>
    <property type="project" value="UniProtKB-SubCell"/>
</dbReference>
<comment type="subcellular location">
    <subcellularLocation>
        <location evidence="1">Nucleus</location>
        <location evidence="1">Nucleolus</location>
    </subcellularLocation>
</comment>
<feature type="compositionally biased region" description="Acidic residues" evidence="10">
    <location>
        <begin position="274"/>
        <end position="284"/>
    </location>
</feature>
<feature type="compositionally biased region" description="Basic residues" evidence="10">
    <location>
        <begin position="256"/>
        <end position="267"/>
    </location>
</feature>
<evidence type="ECO:0000256" key="7">
    <source>
        <dbReference type="ARBA" id="ARBA00040376"/>
    </source>
</evidence>
<evidence type="ECO:0000256" key="9">
    <source>
        <dbReference type="ARBA" id="ARBA00043878"/>
    </source>
</evidence>
<name>A0A364LEX4_TALAM</name>
<feature type="compositionally biased region" description="Basic residues" evidence="10">
    <location>
        <begin position="238"/>
        <end position="248"/>
    </location>
</feature>
<organism evidence="12 13">
    <name type="scientific">Talaromyces amestolkiae</name>
    <dbReference type="NCBI Taxonomy" id="1196081"/>
    <lineage>
        <taxon>Eukaryota</taxon>
        <taxon>Fungi</taxon>
        <taxon>Dikarya</taxon>
        <taxon>Ascomycota</taxon>
        <taxon>Pezizomycotina</taxon>
        <taxon>Eurotiomycetes</taxon>
        <taxon>Eurotiomycetidae</taxon>
        <taxon>Eurotiales</taxon>
        <taxon>Trichocomaceae</taxon>
        <taxon>Talaromyces</taxon>
        <taxon>Talaromyces sect. Talaromyces</taxon>
    </lineage>
</organism>
<reference evidence="12 13" key="1">
    <citation type="journal article" date="2017" name="Biotechnol. Biofuels">
        <title>Differential beta-glucosidase expression as a function of carbon source availability in Talaromyces amestolkiae: a genomic and proteomic approach.</title>
        <authorList>
            <person name="de Eugenio L.I."/>
            <person name="Mendez-Liter J.A."/>
            <person name="Nieto-Dominguez M."/>
            <person name="Alonso L."/>
            <person name="Gil-Munoz J."/>
            <person name="Barriuso J."/>
            <person name="Prieto A."/>
            <person name="Martinez M.J."/>
        </authorList>
    </citation>
    <scope>NUCLEOTIDE SEQUENCE [LARGE SCALE GENOMIC DNA]</scope>
    <source>
        <strain evidence="12 13">CIB</strain>
    </source>
</reference>
<evidence type="ECO:0000313" key="13">
    <source>
        <dbReference type="Proteomes" id="UP000249363"/>
    </source>
</evidence>
<keyword evidence="13" id="KW-1185">Reference proteome</keyword>
<evidence type="ECO:0000256" key="8">
    <source>
        <dbReference type="ARBA" id="ARBA00041961"/>
    </source>
</evidence>
<dbReference type="EMBL" id="MIKG01000037">
    <property type="protein sequence ID" value="RAO74342.1"/>
    <property type="molecule type" value="Genomic_DNA"/>
</dbReference>
<evidence type="ECO:0000256" key="4">
    <source>
        <dbReference type="ARBA" id="ARBA00023242"/>
    </source>
</evidence>
<dbReference type="RefSeq" id="XP_040738856.1">
    <property type="nucleotide sequence ID" value="XM_040872975.1"/>
</dbReference>
<dbReference type="GO" id="GO:0003676">
    <property type="term" value="F:nucleic acid binding"/>
    <property type="evidence" value="ECO:0007669"/>
    <property type="project" value="InterPro"/>
</dbReference>
<evidence type="ECO:0000313" key="12">
    <source>
        <dbReference type="EMBL" id="RAO74342.1"/>
    </source>
</evidence>